<accession>A0A552FFS8</accession>
<evidence type="ECO:0000256" key="1">
    <source>
        <dbReference type="SAM" id="MobiDB-lite"/>
    </source>
</evidence>
<protein>
    <submittedName>
        <fullName evidence="2">IS5/IS1182 family transposase</fullName>
    </submittedName>
</protein>
<evidence type="ECO:0000313" key="2">
    <source>
        <dbReference type="EMBL" id="TRU45581.1"/>
    </source>
</evidence>
<evidence type="ECO:0000313" key="3">
    <source>
        <dbReference type="Proteomes" id="UP000320293"/>
    </source>
</evidence>
<name>A0A552FFS8_MICAE</name>
<gene>
    <name evidence="2" type="ORF">EWV91_14415</name>
</gene>
<proteinExistence type="predicted"/>
<dbReference type="Proteomes" id="UP000320293">
    <property type="component" value="Unassembled WGS sequence"/>
</dbReference>
<comment type="caution">
    <text evidence="2">The sequence shown here is derived from an EMBL/GenBank/DDBJ whole genome shotgun (WGS) entry which is preliminary data.</text>
</comment>
<sequence length="48" mass="5691">MYRKSELPSTPPDNFEFPSEGKLSPDNRWVIMANLIPWSEFEEEYAQN</sequence>
<organism evidence="2 3">
    <name type="scientific">Microcystis aeruginosa Ma_QC_Ca_00000000_S207</name>
    <dbReference type="NCBI Taxonomy" id="2486251"/>
    <lineage>
        <taxon>Bacteria</taxon>
        <taxon>Bacillati</taxon>
        <taxon>Cyanobacteriota</taxon>
        <taxon>Cyanophyceae</taxon>
        <taxon>Oscillatoriophycideae</taxon>
        <taxon>Chroococcales</taxon>
        <taxon>Microcystaceae</taxon>
        <taxon>Microcystis</taxon>
    </lineage>
</organism>
<dbReference type="AlphaFoldDB" id="A0A552FFS8"/>
<dbReference type="EMBL" id="SFBF01000272">
    <property type="protein sequence ID" value="TRU45581.1"/>
    <property type="molecule type" value="Genomic_DNA"/>
</dbReference>
<feature type="non-terminal residue" evidence="2">
    <location>
        <position position="48"/>
    </location>
</feature>
<reference evidence="2 3" key="1">
    <citation type="submission" date="2019-01" db="EMBL/GenBank/DDBJ databases">
        <title>Coherence of Microcystis species and biogeography revealed through population genomics.</title>
        <authorList>
            <person name="Perez-Carrascal O.M."/>
            <person name="Terrat Y."/>
            <person name="Giani A."/>
            <person name="Fortin N."/>
            <person name="Tromas N."/>
            <person name="Shapiro B.J."/>
        </authorList>
    </citation>
    <scope>NUCLEOTIDE SEQUENCE [LARGE SCALE GENOMIC DNA]</scope>
    <source>
        <strain evidence="2">Ma_QC_Ca_00000000_S207</strain>
    </source>
</reference>
<feature type="region of interest" description="Disordered" evidence="1">
    <location>
        <begin position="1"/>
        <end position="22"/>
    </location>
</feature>